<evidence type="ECO:0000313" key="2">
    <source>
        <dbReference type="EMBL" id="WDF82505.1"/>
    </source>
</evidence>
<dbReference type="RefSeq" id="WP_274260004.1">
    <property type="nucleotide sequence ID" value="NZ_CP117884.1"/>
</dbReference>
<protein>
    <submittedName>
        <fullName evidence="2">Rhodanese-like domain-containing protein</fullName>
    </submittedName>
</protein>
<feature type="domain" description="Rhodanese" evidence="1">
    <location>
        <begin position="29"/>
        <end position="119"/>
    </location>
</feature>
<name>A0ABY7WTM4_9LACO</name>
<dbReference type="Proteomes" id="UP001220377">
    <property type="component" value="Chromosome"/>
</dbReference>
<evidence type="ECO:0000259" key="1">
    <source>
        <dbReference type="PROSITE" id="PS50206"/>
    </source>
</evidence>
<dbReference type="SUPFAM" id="SSF52821">
    <property type="entry name" value="Rhodanese/Cell cycle control phosphatase"/>
    <property type="match status" value="1"/>
</dbReference>
<keyword evidence="3" id="KW-1185">Reference proteome</keyword>
<dbReference type="InterPro" id="IPR001763">
    <property type="entry name" value="Rhodanese-like_dom"/>
</dbReference>
<dbReference type="EMBL" id="CP117884">
    <property type="protein sequence ID" value="WDF82505.1"/>
    <property type="molecule type" value="Genomic_DNA"/>
</dbReference>
<proteinExistence type="predicted"/>
<gene>
    <name evidence="2" type="ORF">PQ472_11510</name>
</gene>
<reference evidence="2 3" key="1">
    <citation type="submission" date="2023-02" db="EMBL/GenBank/DDBJ databases">
        <title>Genome sequence of Lacticaseibacillus sp. KACC 23028.</title>
        <authorList>
            <person name="Kim S."/>
            <person name="Heo J."/>
            <person name="Kwon S.-W."/>
        </authorList>
    </citation>
    <scope>NUCLEOTIDE SEQUENCE [LARGE SCALE GENOMIC DNA]</scope>
    <source>
        <strain evidence="2 3">KACC 23028</strain>
    </source>
</reference>
<accession>A0ABY7WTM4</accession>
<organism evidence="2 3">
    <name type="scientific">Lacticaseibacillus pabuli</name>
    <dbReference type="NCBI Taxonomy" id="3025672"/>
    <lineage>
        <taxon>Bacteria</taxon>
        <taxon>Bacillati</taxon>
        <taxon>Bacillota</taxon>
        <taxon>Bacilli</taxon>
        <taxon>Lactobacillales</taxon>
        <taxon>Lactobacillaceae</taxon>
        <taxon>Lacticaseibacillus</taxon>
    </lineage>
</organism>
<dbReference type="PROSITE" id="PS50206">
    <property type="entry name" value="RHODANESE_3"/>
    <property type="match status" value="1"/>
</dbReference>
<dbReference type="InterPro" id="IPR036873">
    <property type="entry name" value="Rhodanese-like_dom_sf"/>
</dbReference>
<dbReference type="SMART" id="SM00450">
    <property type="entry name" value="RHOD"/>
    <property type="match status" value="1"/>
</dbReference>
<dbReference type="Pfam" id="PF00581">
    <property type="entry name" value="Rhodanese"/>
    <property type="match status" value="1"/>
</dbReference>
<evidence type="ECO:0000313" key="3">
    <source>
        <dbReference type="Proteomes" id="UP001220377"/>
    </source>
</evidence>
<sequence length="121" mass="13329">METAKIELLKTYLSLYISHFDVLADMKNGGNKYVVLDVRNAPAPVKEVQIKGAKPLAAKDLANHLNELDKSKTYVVYDWTGGTTLGKTALLILLSHEFKAFELAGALEGWRGMNLPVEPAK</sequence>
<dbReference type="Gene3D" id="3.40.250.10">
    <property type="entry name" value="Rhodanese-like domain"/>
    <property type="match status" value="1"/>
</dbReference>